<dbReference type="PROSITE" id="PS50026">
    <property type="entry name" value="EGF_3"/>
    <property type="match status" value="1"/>
</dbReference>
<feature type="domain" description="Chitin-binding type-2" evidence="9">
    <location>
        <begin position="78"/>
        <end position="132"/>
    </location>
</feature>
<evidence type="ECO:0000256" key="6">
    <source>
        <dbReference type="PROSITE-ProRule" id="PRU00076"/>
    </source>
</evidence>
<dbReference type="Gene3D" id="2.170.140.10">
    <property type="entry name" value="Chitin binding domain"/>
    <property type="match status" value="1"/>
</dbReference>
<feature type="chain" id="PRO_5040893216" evidence="7">
    <location>
        <begin position="17"/>
        <end position="132"/>
    </location>
</feature>
<feature type="domain" description="EGF-like" evidence="8">
    <location>
        <begin position="39"/>
        <end position="77"/>
    </location>
</feature>
<dbReference type="GO" id="GO:0008061">
    <property type="term" value="F:chitin binding"/>
    <property type="evidence" value="ECO:0007669"/>
    <property type="project" value="UniProtKB-KW"/>
</dbReference>
<keyword evidence="5" id="KW-0325">Glycoprotein</keyword>
<comment type="caution">
    <text evidence="10">The sequence shown here is derived from an EMBL/GenBank/DDBJ whole genome shotgun (WGS) entry which is preliminary data.</text>
</comment>
<dbReference type="Pfam" id="PF01607">
    <property type="entry name" value="CBM_14"/>
    <property type="match status" value="1"/>
</dbReference>
<dbReference type="InterPro" id="IPR051940">
    <property type="entry name" value="Chitin_bind-dev_reg"/>
</dbReference>
<dbReference type="SUPFAM" id="SSF57625">
    <property type="entry name" value="Invertebrate chitin-binding proteins"/>
    <property type="match status" value="1"/>
</dbReference>
<organism evidence="10 11">
    <name type="scientific">Desmophyllum pertusum</name>
    <dbReference type="NCBI Taxonomy" id="174260"/>
    <lineage>
        <taxon>Eukaryota</taxon>
        <taxon>Metazoa</taxon>
        <taxon>Cnidaria</taxon>
        <taxon>Anthozoa</taxon>
        <taxon>Hexacorallia</taxon>
        <taxon>Scleractinia</taxon>
        <taxon>Caryophylliina</taxon>
        <taxon>Caryophylliidae</taxon>
        <taxon>Desmophyllum</taxon>
    </lineage>
</organism>
<evidence type="ECO:0000259" key="8">
    <source>
        <dbReference type="PROSITE" id="PS50026"/>
    </source>
</evidence>
<dbReference type="Gene3D" id="2.10.25.10">
    <property type="entry name" value="Laminin"/>
    <property type="match status" value="1"/>
</dbReference>
<evidence type="ECO:0000256" key="1">
    <source>
        <dbReference type="ARBA" id="ARBA00022669"/>
    </source>
</evidence>
<comment type="caution">
    <text evidence="6">Lacks conserved residue(s) required for the propagation of feature annotation.</text>
</comment>
<dbReference type="InterPro" id="IPR036508">
    <property type="entry name" value="Chitin-bd_dom_sf"/>
</dbReference>
<dbReference type="OrthoDB" id="6021959at2759"/>
<dbReference type="PROSITE" id="PS00022">
    <property type="entry name" value="EGF_1"/>
    <property type="match status" value="1"/>
</dbReference>
<accession>A0A9W9Z7N2</accession>
<dbReference type="PANTHER" id="PTHR23301:SF0">
    <property type="entry name" value="CHITIN-BINDING TYPE-2 DOMAIN-CONTAINING PROTEIN-RELATED"/>
    <property type="match status" value="1"/>
</dbReference>
<protein>
    <submittedName>
        <fullName evidence="10">Uncharacterized protein</fullName>
    </submittedName>
</protein>
<dbReference type="Proteomes" id="UP001163046">
    <property type="component" value="Unassembled WGS sequence"/>
</dbReference>
<evidence type="ECO:0000256" key="2">
    <source>
        <dbReference type="ARBA" id="ARBA00022729"/>
    </source>
</evidence>
<dbReference type="SMART" id="SM00181">
    <property type="entry name" value="EGF"/>
    <property type="match status" value="1"/>
</dbReference>
<dbReference type="InterPro" id="IPR000742">
    <property type="entry name" value="EGF"/>
</dbReference>
<dbReference type="GO" id="GO:0005576">
    <property type="term" value="C:extracellular region"/>
    <property type="evidence" value="ECO:0007669"/>
    <property type="project" value="InterPro"/>
</dbReference>
<dbReference type="AlphaFoldDB" id="A0A9W9Z7N2"/>
<evidence type="ECO:0000313" key="11">
    <source>
        <dbReference type="Proteomes" id="UP001163046"/>
    </source>
</evidence>
<keyword evidence="11" id="KW-1185">Reference proteome</keyword>
<sequence length="132" mass="14606">MFILLCSYVIFSCALGSTCTGGKCKTSEKSVPQLKMIPARSPCESFPCQHGGTCQPLYETNDYSCFCIKYYTGKNCEKCPCHGKADGKYKDPNNCYGFIICLNSLAYYMDCPAGLKYNAETDQCDLPQNAKC</sequence>
<keyword evidence="1" id="KW-0147">Chitin-binding</keyword>
<dbReference type="Pfam" id="PF00008">
    <property type="entry name" value="EGF"/>
    <property type="match status" value="1"/>
</dbReference>
<evidence type="ECO:0000256" key="4">
    <source>
        <dbReference type="ARBA" id="ARBA00023157"/>
    </source>
</evidence>
<name>A0A9W9Z7N2_9CNID</name>
<proteinExistence type="predicted"/>
<dbReference type="SUPFAM" id="SSF57196">
    <property type="entry name" value="EGF/Laminin"/>
    <property type="match status" value="1"/>
</dbReference>
<dbReference type="InterPro" id="IPR002557">
    <property type="entry name" value="Chitin-bd_dom"/>
</dbReference>
<dbReference type="PROSITE" id="PS50940">
    <property type="entry name" value="CHIT_BIND_II"/>
    <property type="match status" value="1"/>
</dbReference>
<feature type="disulfide bond" evidence="6">
    <location>
        <begin position="48"/>
        <end position="65"/>
    </location>
</feature>
<gene>
    <name evidence="10" type="ORF">OS493_038152</name>
</gene>
<dbReference type="SMART" id="SM00494">
    <property type="entry name" value="ChtBD2"/>
    <property type="match status" value="1"/>
</dbReference>
<dbReference type="EMBL" id="MU826436">
    <property type="protein sequence ID" value="KAJ7375904.1"/>
    <property type="molecule type" value="Genomic_DNA"/>
</dbReference>
<evidence type="ECO:0000313" key="10">
    <source>
        <dbReference type="EMBL" id="KAJ7375904.1"/>
    </source>
</evidence>
<keyword evidence="2 7" id="KW-0732">Signal</keyword>
<evidence type="ECO:0000256" key="7">
    <source>
        <dbReference type="SAM" id="SignalP"/>
    </source>
</evidence>
<keyword evidence="4 6" id="KW-1015">Disulfide bond</keyword>
<feature type="signal peptide" evidence="7">
    <location>
        <begin position="1"/>
        <end position="16"/>
    </location>
</feature>
<keyword evidence="6" id="KW-0245">EGF-like domain</keyword>
<dbReference type="PANTHER" id="PTHR23301">
    <property type="entry name" value="CHITIN BINDING PERITROPHIN-A"/>
    <property type="match status" value="1"/>
</dbReference>
<evidence type="ECO:0000256" key="3">
    <source>
        <dbReference type="ARBA" id="ARBA00022737"/>
    </source>
</evidence>
<keyword evidence="3" id="KW-0677">Repeat</keyword>
<evidence type="ECO:0000256" key="5">
    <source>
        <dbReference type="ARBA" id="ARBA00023180"/>
    </source>
</evidence>
<feature type="disulfide bond" evidence="6">
    <location>
        <begin position="67"/>
        <end position="76"/>
    </location>
</feature>
<evidence type="ECO:0000259" key="9">
    <source>
        <dbReference type="PROSITE" id="PS50940"/>
    </source>
</evidence>
<reference evidence="10" key="1">
    <citation type="submission" date="2023-01" db="EMBL/GenBank/DDBJ databases">
        <title>Genome assembly of the deep-sea coral Lophelia pertusa.</title>
        <authorList>
            <person name="Herrera S."/>
            <person name="Cordes E."/>
        </authorList>
    </citation>
    <scope>NUCLEOTIDE SEQUENCE</scope>
    <source>
        <strain evidence="10">USNM1676648</strain>
        <tissue evidence="10">Polyp</tissue>
    </source>
</reference>